<dbReference type="PANTHER" id="PTHR19980">
    <property type="entry name" value="RNA CLEAVAGE STIMULATION FACTOR"/>
    <property type="match status" value="1"/>
</dbReference>
<dbReference type="GO" id="GO:0005634">
    <property type="term" value="C:nucleus"/>
    <property type="evidence" value="ECO:0007669"/>
    <property type="project" value="UniProtKB-SubCell"/>
</dbReference>
<organism evidence="5 6">
    <name type="scientific">Tetrabaena socialis</name>
    <dbReference type="NCBI Taxonomy" id="47790"/>
    <lineage>
        <taxon>Eukaryota</taxon>
        <taxon>Viridiplantae</taxon>
        <taxon>Chlorophyta</taxon>
        <taxon>core chlorophytes</taxon>
        <taxon>Chlorophyceae</taxon>
        <taxon>CS clade</taxon>
        <taxon>Chlamydomonadales</taxon>
        <taxon>Tetrabaenaceae</taxon>
        <taxon>Tetrabaena</taxon>
    </lineage>
</organism>
<dbReference type="GO" id="GO:0003729">
    <property type="term" value="F:mRNA binding"/>
    <property type="evidence" value="ECO:0007669"/>
    <property type="project" value="TreeGrafter"/>
</dbReference>
<dbReference type="OrthoDB" id="26282at2759"/>
<dbReference type="Gene3D" id="1.25.40.10">
    <property type="entry name" value="Tetratricopeptide repeat domain"/>
    <property type="match status" value="1"/>
</dbReference>
<dbReference type="SUPFAM" id="SSF48452">
    <property type="entry name" value="TPR-like"/>
    <property type="match status" value="1"/>
</dbReference>
<accession>A0A2J8AFH3</accession>
<evidence type="ECO:0000313" key="5">
    <source>
        <dbReference type="EMBL" id="PNH11275.1"/>
    </source>
</evidence>
<dbReference type="EMBL" id="PGGS01000033">
    <property type="protein sequence ID" value="PNH11275.1"/>
    <property type="molecule type" value="Genomic_DNA"/>
</dbReference>
<dbReference type="Pfam" id="PF05843">
    <property type="entry name" value="Suf"/>
    <property type="match status" value="1"/>
</dbReference>
<proteinExistence type="predicted"/>
<dbReference type="InterPro" id="IPR011990">
    <property type="entry name" value="TPR-like_helical_dom_sf"/>
</dbReference>
<dbReference type="AlphaFoldDB" id="A0A2J8AFH3"/>
<feature type="domain" description="Suppressor of forked" evidence="4">
    <location>
        <begin position="21"/>
        <end position="117"/>
    </location>
</feature>
<evidence type="ECO:0000259" key="4">
    <source>
        <dbReference type="Pfam" id="PF05843"/>
    </source>
</evidence>
<evidence type="ECO:0000256" key="2">
    <source>
        <dbReference type="ARBA" id="ARBA00022737"/>
    </source>
</evidence>
<dbReference type="InterPro" id="IPR045243">
    <property type="entry name" value="Rna14-like"/>
</dbReference>
<evidence type="ECO:0000256" key="1">
    <source>
        <dbReference type="ARBA" id="ARBA00004123"/>
    </source>
</evidence>
<protein>
    <submittedName>
        <fullName evidence="5">Cleavage stimulation factor subunit 3</fullName>
    </submittedName>
</protein>
<comment type="caution">
    <text evidence="5">The sequence shown here is derived from an EMBL/GenBank/DDBJ whole genome shotgun (WGS) entry which is preliminary data.</text>
</comment>
<keyword evidence="3" id="KW-0539">Nucleus</keyword>
<keyword evidence="6" id="KW-1185">Reference proteome</keyword>
<dbReference type="GO" id="GO:0031124">
    <property type="term" value="P:mRNA 3'-end processing"/>
    <property type="evidence" value="ECO:0007669"/>
    <property type="project" value="InterPro"/>
</dbReference>
<comment type="subcellular location">
    <subcellularLocation>
        <location evidence="1">Nucleus</location>
    </subcellularLocation>
</comment>
<name>A0A2J8AFH3_9CHLO</name>
<reference evidence="5 6" key="1">
    <citation type="journal article" date="2017" name="Mol. Biol. Evol.">
        <title>The 4-celled Tetrabaena socialis nuclear genome reveals the essential components for genetic control of cell number at the origin of multicellularity in the volvocine lineage.</title>
        <authorList>
            <person name="Featherston J."/>
            <person name="Arakaki Y."/>
            <person name="Hanschen E.R."/>
            <person name="Ferris P.J."/>
            <person name="Michod R.E."/>
            <person name="Olson B.J.S.C."/>
            <person name="Nozaki H."/>
            <person name="Durand P.M."/>
        </authorList>
    </citation>
    <scope>NUCLEOTIDE SEQUENCE [LARGE SCALE GENOMIC DNA]</scope>
    <source>
        <strain evidence="5 6">NIES-571</strain>
    </source>
</reference>
<gene>
    <name evidence="5" type="ORF">TSOC_001906</name>
</gene>
<dbReference type="PANTHER" id="PTHR19980:SF0">
    <property type="entry name" value="CLEAVAGE STIMULATION FACTOR SUBUNIT 3"/>
    <property type="match status" value="1"/>
</dbReference>
<dbReference type="SMART" id="SM00386">
    <property type="entry name" value="HAT"/>
    <property type="match status" value="3"/>
</dbReference>
<evidence type="ECO:0000256" key="3">
    <source>
        <dbReference type="ARBA" id="ARBA00023242"/>
    </source>
</evidence>
<sequence length="261" mass="29169">MPLRPPVARRRDAWGGYGTQVRHLRAKMAQDVYDVQAWDQVFEELKTLPITDETRAIYEELLAVFSTKADVWCKYAELELGAGNLAGLKTIFQRCLMSVPSLELWSLYMKFIRRSNKGQPGWDGRFALGLLLVLLHGRGSASLVVFRLEGPDALVAAFDMCVHVYLRRGCKGTAGFTDWCRRGQGPRAFQQRFRQTHDGGCKGPEGAVEVRNALDFTLEVAGQDINSGPFWQDSIQHLQGAKTGSPEFAALFPQASGRSWC</sequence>
<dbReference type="InterPro" id="IPR003107">
    <property type="entry name" value="HAT"/>
</dbReference>
<evidence type="ECO:0000313" key="6">
    <source>
        <dbReference type="Proteomes" id="UP000236333"/>
    </source>
</evidence>
<keyword evidence="2" id="KW-0677">Repeat</keyword>
<dbReference type="Proteomes" id="UP000236333">
    <property type="component" value="Unassembled WGS sequence"/>
</dbReference>
<dbReference type="InterPro" id="IPR008847">
    <property type="entry name" value="Suf"/>
</dbReference>